<accession>A0A848C4J4</accession>
<sequence length="311" mass="34733">MDMLWAILPFFNAGLVAAVFARFTGVNMSMCTLMTLLYMGAKPVEAVVAMLLFNVFTYFTIYSQQHLMKLKEFYFFPGFKLAIPILVMIALTALNAFFGIVFFVAVFLLEIFAKVYFAMDKKVRPARQQLVTLCAIGSVCVVAGVALVQFLPAEYYYIFAGIMILAYAFLMWRSGNRNQLTDIWDKLLYGSAFVTGLTGIDASDWFAAMRRNTPSALSRCYPIVLNTAMVIGLIVSYFLYQYFSLGSLFTSIGAAIGIRLFGLYEHSTRSHFSYLALGLTVLTVLIFMLVQPVPSGFPEVPLGVGDDAFTW</sequence>
<dbReference type="EMBL" id="JBIEKR010000015">
    <property type="protein sequence ID" value="MFG6274183.1"/>
    <property type="molecule type" value="Genomic_DNA"/>
</dbReference>
<feature type="transmembrane region" description="Helical" evidence="1">
    <location>
        <begin position="97"/>
        <end position="118"/>
    </location>
</feature>
<dbReference type="RefSeq" id="WP_059076398.1">
    <property type="nucleotide sequence ID" value="NZ_CP011940.1"/>
</dbReference>
<dbReference type="OrthoDB" id="1631889at2"/>
<gene>
    <name evidence="2" type="ORF">ACGTZG_13410</name>
    <name evidence="3" type="ORF">HF872_12540</name>
</gene>
<protein>
    <submittedName>
        <fullName evidence="3">Uncharacterized protein</fullName>
    </submittedName>
</protein>
<reference evidence="3 4" key="1">
    <citation type="submission" date="2020-04" db="EMBL/GenBank/DDBJ databases">
        <authorList>
            <person name="Hitch T.C.A."/>
            <person name="Wylensek D."/>
            <person name="Clavel T."/>
        </authorList>
    </citation>
    <scope>NUCLEOTIDE SEQUENCE [LARGE SCALE GENOMIC DNA]</scope>
    <source>
        <strain evidence="3 4">Oil-RF-744-FAT-WT-6-1</strain>
    </source>
</reference>
<feature type="transmembrane region" description="Helical" evidence="1">
    <location>
        <begin position="130"/>
        <end position="149"/>
    </location>
</feature>
<evidence type="ECO:0000313" key="2">
    <source>
        <dbReference type="EMBL" id="MFG6274183.1"/>
    </source>
</evidence>
<keyword evidence="5" id="KW-1185">Reference proteome</keyword>
<dbReference type="AlphaFoldDB" id="A0A848C4J4"/>
<evidence type="ECO:0000256" key="1">
    <source>
        <dbReference type="SAM" id="Phobius"/>
    </source>
</evidence>
<feature type="transmembrane region" description="Helical" evidence="1">
    <location>
        <begin position="220"/>
        <end position="240"/>
    </location>
</feature>
<keyword evidence="1" id="KW-1133">Transmembrane helix</keyword>
<feature type="transmembrane region" description="Helical" evidence="1">
    <location>
        <begin position="271"/>
        <end position="290"/>
    </location>
</feature>
<dbReference type="Proteomes" id="UP000591071">
    <property type="component" value="Unassembled WGS sequence"/>
</dbReference>
<feature type="transmembrane region" description="Helical" evidence="1">
    <location>
        <begin position="155"/>
        <end position="172"/>
    </location>
</feature>
<proteinExistence type="predicted"/>
<reference evidence="2 5" key="2">
    <citation type="submission" date="2024-10" db="EMBL/GenBank/DDBJ databases">
        <authorList>
            <person name="Sang B.-I."/>
            <person name="Prabhaharan D."/>
        </authorList>
    </citation>
    <scope>NUCLEOTIDE SEQUENCE [LARGE SCALE GENOMIC DNA]</scope>
    <source>
        <strain evidence="2 5">MH</strain>
    </source>
</reference>
<dbReference type="EMBL" id="JABAFG010000035">
    <property type="protein sequence ID" value="NME29433.1"/>
    <property type="molecule type" value="Genomic_DNA"/>
</dbReference>
<dbReference type="Proteomes" id="UP001605989">
    <property type="component" value="Unassembled WGS sequence"/>
</dbReference>
<keyword evidence="1" id="KW-0812">Transmembrane</keyword>
<keyword evidence="1" id="KW-0472">Membrane</keyword>
<organism evidence="3 4">
    <name type="scientific">Megasphaera hexanoica</name>
    <dbReference type="NCBI Taxonomy" id="1675036"/>
    <lineage>
        <taxon>Bacteria</taxon>
        <taxon>Bacillati</taxon>
        <taxon>Bacillota</taxon>
        <taxon>Negativicutes</taxon>
        <taxon>Veillonellales</taxon>
        <taxon>Veillonellaceae</taxon>
        <taxon>Megasphaera</taxon>
    </lineage>
</organism>
<evidence type="ECO:0000313" key="3">
    <source>
        <dbReference type="EMBL" id="NME29433.1"/>
    </source>
</evidence>
<evidence type="ECO:0000313" key="4">
    <source>
        <dbReference type="Proteomes" id="UP000591071"/>
    </source>
</evidence>
<name>A0A848C4J4_9FIRM</name>
<feature type="transmembrane region" description="Helical" evidence="1">
    <location>
        <begin position="246"/>
        <end position="264"/>
    </location>
</feature>
<feature type="transmembrane region" description="Helical" evidence="1">
    <location>
        <begin position="37"/>
        <end position="61"/>
    </location>
</feature>
<dbReference type="KEGG" id="mhw:ACT01_01055"/>
<comment type="caution">
    <text evidence="3">The sequence shown here is derived from an EMBL/GenBank/DDBJ whole genome shotgun (WGS) entry which is preliminary data.</text>
</comment>
<evidence type="ECO:0000313" key="5">
    <source>
        <dbReference type="Proteomes" id="UP001605989"/>
    </source>
</evidence>